<dbReference type="InterPro" id="IPR003812">
    <property type="entry name" value="Fido"/>
</dbReference>
<name>A0A139LD24_BACOV</name>
<dbReference type="SUPFAM" id="SSF140931">
    <property type="entry name" value="Fic-like"/>
    <property type="match status" value="1"/>
</dbReference>
<evidence type="ECO:0000313" key="1">
    <source>
        <dbReference type="EMBL" id="KAA4666451.1"/>
    </source>
</evidence>
<dbReference type="PROSITE" id="PS51459">
    <property type="entry name" value="FIDO"/>
    <property type="match status" value="1"/>
</dbReference>
<gene>
    <name evidence="1" type="ORF">F3B98_01575</name>
</gene>
<protein>
    <submittedName>
        <fullName evidence="1">Fic family protein</fullName>
    </submittedName>
</protein>
<dbReference type="InterPro" id="IPR040198">
    <property type="entry name" value="Fido_containing"/>
</dbReference>
<dbReference type="Gene3D" id="1.10.3290.10">
    <property type="entry name" value="Fido-like domain"/>
    <property type="match status" value="1"/>
</dbReference>
<accession>A0A139LD24</accession>
<dbReference type="Proteomes" id="UP000435985">
    <property type="component" value="Unassembled WGS sequence"/>
</dbReference>
<dbReference type="EMBL" id="VWFO01000002">
    <property type="protein sequence ID" value="KAA4666451.1"/>
    <property type="molecule type" value="Genomic_DNA"/>
</dbReference>
<dbReference type="AlphaFoldDB" id="A0A139LD24"/>
<dbReference type="InterPro" id="IPR036597">
    <property type="entry name" value="Fido-like_dom_sf"/>
</dbReference>
<evidence type="ECO:0000313" key="2">
    <source>
        <dbReference type="Proteomes" id="UP000435985"/>
    </source>
</evidence>
<dbReference type="RefSeq" id="WP_061447823.1">
    <property type="nucleotide sequence ID" value="NZ_CAXTIO010000014.1"/>
</dbReference>
<dbReference type="Pfam" id="PF02661">
    <property type="entry name" value="Fic"/>
    <property type="match status" value="1"/>
</dbReference>
<sequence length="246" mass="28869">MKHIFNEEQQNKAAFICSNPIARLSELYRSEVENLAIIWCYYSGKIEGNSYTYVETETLLKDQITSLKKYEDAEILITLHNTFTTELEYIKERNSKEIDKSTLFRVYQSISAGLVPDEESEHLRNRPVCVSGIEYTPTKELHKISEKLDEILHQQEQYTNPLERAVYLHCNIAQLQPFANKNKHASRMIESIVLMNADIIPVYSLRETDILNYKKGVLFFCETGEYSLYADYFLNRQIERIKEIEE</sequence>
<reference evidence="1 2" key="1">
    <citation type="journal article" date="2019" name="Nat. Med.">
        <title>A library of human gut bacterial isolates paired with longitudinal multiomics data enables mechanistic microbiome research.</title>
        <authorList>
            <person name="Poyet M."/>
            <person name="Groussin M."/>
            <person name="Gibbons S.M."/>
            <person name="Avila-Pacheco J."/>
            <person name="Jiang X."/>
            <person name="Kearney S.M."/>
            <person name="Perrotta A.R."/>
            <person name="Berdy B."/>
            <person name="Zhao S."/>
            <person name="Lieberman T.D."/>
            <person name="Swanson P.K."/>
            <person name="Smith M."/>
            <person name="Roesemann S."/>
            <person name="Alexander J.E."/>
            <person name="Rich S.A."/>
            <person name="Livny J."/>
            <person name="Vlamakis H."/>
            <person name="Clish C."/>
            <person name="Bullock K."/>
            <person name="Deik A."/>
            <person name="Scott J."/>
            <person name="Pierce K.A."/>
            <person name="Xavier R.J."/>
            <person name="Alm E.J."/>
        </authorList>
    </citation>
    <scope>NUCLEOTIDE SEQUENCE [LARGE SCALE GENOMIC DNA]</scope>
    <source>
        <strain evidence="1 2">BIOML-A14</strain>
    </source>
</reference>
<proteinExistence type="predicted"/>
<organism evidence="1 2">
    <name type="scientific">Bacteroides ovatus</name>
    <dbReference type="NCBI Taxonomy" id="28116"/>
    <lineage>
        <taxon>Bacteria</taxon>
        <taxon>Pseudomonadati</taxon>
        <taxon>Bacteroidota</taxon>
        <taxon>Bacteroidia</taxon>
        <taxon>Bacteroidales</taxon>
        <taxon>Bacteroidaceae</taxon>
        <taxon>Bacteroides</taxon>
    </lineage>
</organism>
<dbReference type="PANTHER" id="PTHR13504">
    <property type="entry name" value="FIDO DOMAIN-CONTAINING PROTEIN DDB_G0283145"/>
    <property type="match status" value="1"/>
</dbReference>
<dbReference type="PANTHER" id="PTHR13504:SF38">
    <property type="entry name" value="FIDO DOMAIN-CONTAINING PROTEIN"/>
    <property type="match status" value="1"/>
</dbReference>
<comment type="caution">
    <text evidence="1">The sequence shown here is derived from an EMBL/GenBank/DDBJ whole genome shotgun (WGS) entry which is preliminary data.</text>
</comment>